<dbReference type="PANTHER" id="PTHR24148:SF78">
    <property type="entry name" value="HETEROKARYON INCOMPATIBILITY DOMAIN-CONTAINING PROTEIN"/>
    <property type="match status" value="1"/>
</dbReference>
<dbReference type="STRING" id="656916.A0A2G7FLA2"/>
<reference evidence="2 3" key="1">
    <citation type="submission" date="2017-05" db="EMBL/GenBank/DDBJ databases">
        <title>Genome sequence for an aflatoxigenic pathogen of Argentinian peanut, Aspergillus arachidicola.</title>
        <authorList>
            <person name="Moore G."/>
            <person name="Beltz S.B."/>
            <person name="Mack B.M."/>
        </authorList>
    </citation>
    <scope>NUCLEOTIDE SEQUENCE [LARGE SCALE GENOMIC DNA]</scope>
    <source>
        <strain evidence="2 3">CBS 117610</strain>
    </source>
</reference>
<gene>
    <name evidence="2" type="ORF">AARAC_005680</name>
</gene>
<sequence>MPQNTGAMRPAHINTDPKSSPCPKIQCFLHFPDLELVSDEARVKLPAYTIVHFWDLAHECCLAEYSLADTGKAHHYEAPSYVWGNQNDPQTILVDGGDFQIGQNLYTALLYIRDDQLVRHLWVDAIWINHNDEDEKARQFPLMRDIYGHAHRVLVWLGNGADNSDQAFETIHLAGEWALAGNTPPQELTPQSGFHKAACLELLKRDWFRRIWEVGVARDISIMCGTAEIHGLMSGAIARPRYIPSTRGELSMAELIDMYHTRAATQLHDKVYALLGLTCDDPKAVALILDNTAPWDRVLERFVKYILPSPFRVQTLPDHESVFLTGKGYTIGQISSVEGYTSSVRQSFTITFVYTSCAAHFKEKWVSRGIIGPSAKPVRQDDVLILLQGASKPSVIRLFEGYPIIIVLAAKSRGPAQDIMLFLCKHGGENLPITEDVLKVAVSHASPASLAMVNILCKYAGGNPPITQDVLKVA</sequence>
<name>A0A2G7FLA2_9EURO</name>
<keyword evidence="3" id="KW-1185">Reference proteome</keyword>
<dbReference type="EMBL" id="NEXV01000559">
    <property type="protein sequence ID" value="PIG81408.1"/>
    <property type="molecule type" value="Genomic_DNA"/>
</dbReference>
<dbReference type="AlphaFoldDB" id="A0A2G7FLA2"/>
<feature type="domain" description="Heterokaryon incompatibility" evidence="1">
    <location>
        <begin position="76"/>
        <end position="212"/>
    </location>
</feature>
<accession>A0A2G7FLA2</accession>
<protein>
    <recommendedName>
        <fullName evidence="1">Heterokaryon incompatibility domain-containing protein</fullName>
    </recommendedName>
</protein>
<proteinExistence type="predicted"/>
<evidence type="ECO:0000313" key="3">
    <source>
        <dbReference type="Proteomes" id="UP000231358"/>
    </source>
</evidence>
<dbReference type="PANTHER" id="PTHR24148">
    <property type="entry name" value="ANKYRIN REPEAT DOMAIN-CONTAINING PROTEIN 39 HOMOLOG-RELATED"/>
    <property type="match status" value="1"/>
</dbReference>
<dbReference type="Pfam" id="PF06985">
    <property type="entry name" value="HET"/>
    <property type="match status" value="1"/>
</dbReference>
<comment type="caution">
    <text evidence="2">The sequence shown here is derived from an EMBL/GenBank/DDBJ whole genome shotgun (WGS) entry which is preliminary data.</text>
</comment>
<evidence type="ECO:0000313" key="2">
    <source>
        <dbReference type="EMBL" id="PIG81408.1"/>
    </source>
</evidence>
<organism evidence="2 3">
    <name type="scientific">Aspergillus arachidicola</name>
    <dbReference type="NCBI Taxonomy" id="656916"/>
    <lineage>
        <taxon>Eukaryota</taxon>
        <taxon>Fungi</taxon>
        <taxon>Dikarya</taxon>
        <taxon>Ascomycota</taxon>
        <taxon>Pezizomycotina</taxon>
        <taxon>Eurotiomycetes</taxon>
        <taxon>Eurotiomycetidae</taxon>
        <taxon>Eurotiales</taxon>
        <taxon>Aspergillaceae</taxon>
        <taxon>Aspergillus</taxon>
        <taxon>Aspergillus subgen. Circumdati</taxon>
    </lineage>
</organism>
<dbReference type="InterPro" id="IPR052895">
    <property type="entry name" value="HetReg/Transcr_Mod"/>
</dbReference>
<dbReference type="Proteomes" id="UP000231358">
    <property type="component" value="Unassembled WGS sequence"/>
</dbReference>
<dbReference type="InterPro" id="IPR010730">
    <property type="entry name" value="HET"/>
</dbReference>
<evidence type="ECO:0000259" key="1">
    <source>
        <dbReference type="Pfam" id="PF06985"/>
    </source>
</evidence>